<evidence type="ECO:0000256" key="1">
    <source>
        <dbReference type="ARBA" id="ARBA00022679"/>
    </source>
</evidence>
<dbReference type="InterPro" id="IPR014746">
    <property type="entry name" value="Gln_synth/guanido_kin_cat_dom"/>
</dbReference>
<name>E0NLN9_9FIRM</name>
<gene>
    <name evidence="7" type="ORF">HMPREF9225_1119</name>
</gene>
<keyword evidence="8" id="KW-1185">Reference proteome</keyword>
<evidence type="ECO:0000313" key="8">
    <source>
        <dbReference type="Proteomes" id="UP000003280"/>
    </source>
</evidence>
<dbReference type="PANTHER" id="PTHR11547:SF38">
    <property type="entry name" value="ARGININE KINASE 1-RELATED"/>
    <property type="match status" value="1"/>
</dbReference>
<evidence type="ECO:0000256" key="2">
    <source>
        <dbReference type="ARBA" id="ARBA00022741"/>
    </source>
</evidence>
<proteinExistence type="inferred from homology"/>
<comment type="caution">
    <text evidence="7">The sequence shown here is derived from an EMBL/GenBank/DDBJ whole genome shotgun (WGS) entry which is preliminary data.</text>
</comment>
<keyword evidence="2 5" id="KW-0547">Nucleotide-binding</keyword>
<dbReference type="RefSeq" id="WP_008901933.1">
    <property type="nucleotide sequence ID" value="NZ_GL397071.1"/>
</dbReference>
<dbReference type="InterPro" id="IPR022414">
    <property type="entry name" value="ATP-guanido_PTrfase_cat"/>
</dbReference>
<protein>
    <submittedName>
        <fullName evidence="7">ATP:guanido phosphotransferase, C-terminal catalytic domain protein</fullName>
    </submittedName>
</protein>
<dbReference type="GO" id="GO:0005524">
    <property type="term" value="F:ATP binding"/>
    <property type="evidence" value="ECO:0007669"/>
    <property type="project" value="UniProtKB-UniRule"/>
</dbReference>
<feature type="binding site" evidence="5">
    <location>
        <begin position="4"/>
        <end position="8"/>
    </location>
    <ligand>
        <name>ATP</name>
        <dbReference type="ChEBI" id="CHEBI:30616"/>
    </ligand>
</feature>
<accession>E0NLN9</accession>
<dbReference type="Gene3D" id="3.30.590.10">
    <property type="entry name" value="Glutamine synthetase/guanido kinase, catalytic domain"/>
    <property type="match status" value="1"/>
</dbReference>
<dbReference type="PANTHER" id="PTHR11547">
    <property type="entry name" value="ARGININE OR CREATINE KINASE"/>
    <property type="match status" value="1"/>
</dbReference>
<feature type="domain" description="Phosphagen kinase C-terminal" evidence="6">
    <location>
        <begin position="1"/>
        <end position="219"/>
    </location>
</feature>
<dbReference type="SUPFAM" id="SSF55931">
    <property type="entry name" value="Glutamine synthetase/guanido kinase"/>
    <property type="match status" value="1"/>
</dbReference>
<keyword evidence="3 5" id="KW-0418">Kinase</keyword>
<evidence type="ECO:0000259" key="6">
    <source>
        <dbReference type="PROSITE" id="PS51510"/>
    </source>
</evidence>
<dbReference type="PROSITE" id="PS51510">
    <property type="entry name" value="PHOSPHAGEN_KINASE_C"/>
    <property type="match status" value="1"/>
</dbReference>
<feature type="binding site" evidence="5">
    <location>
        <begin position="143"/>
        <end position="147"/>
    </location>
    <ligand>
        <name>ATP</name>
        <dbReference type="ChEBI" id="CHEBI:30616"/>
    </ligand>
</feature>
<organism evidence="7 8">
    <name type="scientific">Peptoniphilus duerdenii ATCC BAA-1640</name>
    <dbReference type="NCBI Taxonomy" id="862517"/>
    <lineage>
        <taxon>Bacteria</taxon>
        <taxon>Bacillati</taxon>
        <taxon>Bacillota</taxon>
        <taxon>Tissierellia</taxon>
        <taxon>Tissierellales</taxon>
        <taxon>Peptoniphilaceae</taxon>
        <taxon>Peptoniphilus</taxon>
    </lineage>
</organism>
<dbReference type="Pfam" id="PF00217">
    <property type="entry name" value="ATP-gua_Ptrans"/>
    <property type="match status" value="1"/>
</dbReference>
<evidence type="ECO:0000256" key="4">
    <source>
        <dbReference type="ARBA" id="ARBA00022840"/>
    </source>
</evidence>
<dbReference type="HOGENOM" id="CLU_066591_1_0_9"/>
<evidence type="ECO:0000256" key="3">
    <source>
        <dbReference type="ARBA" id="ARBA00022777"/>
    </source>
</evidence>
<dbReference type="EMBL" id="AEEH01000043">
    <property type="protein sequence ID" value="EFM25230.1"/>
    <property type="molecule type" value="Genomic_DNA"/>
</dbReference>
<dbReference type="GO" id="GO:0004111">
    <property type="term" value="F:creatine kinase activity"/>
    <property type="evidence" value="ECO:0007669"/>
    <property type="project" value="InterPro"/>
</dbReference>
<dbReference type="InterPro" id="IPR000749">
    <property type="entry name" value="ATP-guanido_PTrfase"/>
</dbReference>
<evidence type="ECO:0000313" key="7">
    <source>
        <dbReference type="EMBL" id="EFM25230.1"/>
    </source>
</evidence>
<evidence type="ECO:0000256" key="5">
    <source>
        <dbReference type="PROSITE-ProRule" id="PRU00843"/>
    </source>
</evidence>
<sequence>MILYNAIRIHRNVEGKNFTSTIDNLDATELANKIAESLPSFRHKRLKELTTYELLKLKEEFTTSPNLLNHGEFSSYLEDEDIKIFLMGEDHMVITTMGKENLLEGYRKLSRLDDEISSKINYAFDKDFGYLTTDPSIVGTGLQAFVVISLPATKYFGIKNISKSINRMGYRLEPFKVNNSSLNNIFVLKNMVTIGESELTIINKITSISKEIERIELDNRKKLYLDDIAVLEDMVNRSYGILRNARILKLDEMIDNLTILDLGVSLSIIKKNGNRNLIKSIDSLTNGAIQHDRKQILDGKSLDIVRANLVRKMMKEEF</sequence>
<feature type="binding site" evidence="5">
    <location>
        <begin position="173"/>
        <end position="178"/>
    </location>
    <ligand>
        <name>ATP</name>
        <dbReference type="ChEBI" id="CHEBI:30616"/>
    </ligand>
</feature>
<dbReference type="Proteomes" id="UP000003280">
    <property type="component" value="Unassembled WGS sequence"/>
</dbReference>
<keyword evidence="1 5" id="KW-0808">Transferase</keyword>
<reference evidence="7 8" key="1">
    <citation type="submission" date="2010-07" db="EMBL/GenBank/DDBJ databases">
        <authorList>
            <person name="Muzny D."/>
            <person name="Qin X."/>
            <person name="Deng J."/>
            <person name="Jiang H."/>
            <person name="Liu Y."/>
            <person name="Qu J."/>
            <person name="Song X.-Z."/>
            <person name="Zhang L."/>
            <person name="Thornton R."/>
            <person name="Coyle M."/>
            <person name="Francisco L."/>
            <person name="Jackson L."/>
            <person name="Javaid M."/>
            <person name="Korchina V."/>
            <person name="Kovar C."/>
            <person name="Mata R."/>
            <person name="Mathew T."/>
            <person name="Ngo R."/>
            <person name="Nguyen L."/>
            <person name="Nguyen N."/>
            <person name="Okwuonu G."/>
            <person name="Ongeri F."/>
            <person name="Pham C."/>
            <person name="Simmons D."/>
            <person name="Wilczek-Boney K."/>
            <person name="Hale W."/>
            <person name="Jakkamsetti A."/>
            <person name="Pham P."/>
            <person name="Ruth R."/>
            <person name="San Lucas F."/>
            <person name="Warren J."/>
            <person name="Zhang J."/>
            <person name="Zhao Z."/>
            <person name="Zhou C."/>
            <person name="Zhu D."/>
            <person name="Lee S."/>
            <person name="Bess C."/>
            <person name="Blankenburg K."/>
            <person name="Forbes L."/>
            <person name="Fu Q."/>
            <person name="Gubbala S."/>
            <person name="Hirani K."/>
            <person name="Jayaseelan J.C."/>
            <person name="Lara F."/>
            <person name="Munidasa M."/>
            <person name="Palculict T."/>
            <person name="Patil S."/>
            <person name="Pu L.-L."/>
            <person name="Saada N."/>
            <person name="Tang L."/>
            <person name="Weissenberger G."/>
            <person name="Zhu Y."/>
            <person name="Hemphill L."/>
            <person name="Shang Y."/>
            <person name="Youmans B."/>
            <person name="Ayvaz T."/>
            <person name="Ross M."/>
            <person name="Santibanez J."/>
            <person name="Aqrawi P."/>
            <person name="Gross S."/>
            <person name="Joshi V."/>
            <person name="Fowler G."/>
            <person name="Nazareth L."/>
            <person name="Reid J."/>
            <person name="Worley K."/>
            <person name="Petrosino J."/>
            <person name="Highlander S."/>
            <person name="Gibbs R."/>
        </authorList>
    </citation>
    <scope>NUCLEOTIDE SEQUENCE [LARGE SCALE GENOMIC DNA]</scope>
    <source>
        <strain evidence="7 8">ATCC BAA-1640</strain>
    </source>
</reference>
<comment type="similarity">
    <text evidence="5">Belongs to the ATP:guanido phosphotransferase family.</text>
</comment>
<dbReference type="AlphaFoldDB" id="E0NLN9"/>
<dbReference type="GO" id="GO:0005615">
    <property type="term" value="C:extracellular space"/>
    <property type="evidence" value="ECO:0007669"/>
    <property type="project" value="TreeGrafter"/>
</dbReference>
<dbReference type="eggNOG" id="COG3869">
    <property type="taxonomic scope" value="Bacteria"/>
</dbReference>
<dbReference type="OrthoDB" id="9791353at2"/>
<comment type="caution">
    <text evidence="5">Lacks conserved residue(s) required for the propagation of feature annotation.</text>
</comment>
<dbReference type="GO" id="GO:0046314">
    <property type="term" value="P:phosphocreatine biosynthetic process"/>
    <property type="evidence" value="ECO:0007669"/>
    <property type="project" value="InterPro"/>
</dbReference>
<dbReference type="STRING" id="862517.HMPREF9225_1119"/>
<keyword evidence="4 5" id="KW-0067">ATP-binding</keyword>